<evidence type="ECO:0000313" key="1">
    <source>
        <dbReference type="EMBL" id="ACP21579.1"/>
    </source>
</evidence>
<dbReference type="HOGENOM" id="CLU_065508_0_0_5"/>
<keyword evidence="2" id="KW-1185">Reference proteome</keyword>
<dbReference type="Pfam" id="PF13618">
    <property type="entry name" value="Gluconate_2-dh3"/>
    <property type="match status" value="1"/>
</dbReference>
<gene>
    <name evidence="1" type="ordered locus">NGR_b01120</name>
</gene>
<dbReference type="Proteomes" id="UP000001054">
    <property type="component" value="Plasmid pNGR234b"/>
</dbReference>
<evidence type="ECO:0008006" key="3">
    <source>
        <dbReference type="Google" id="ProtNLM"/>
    </source>
</evidence>
<dbReference type="EMBL" id="CP000874">
    <property type="protein sequence ID" value="ACP21579.1"/>
    <property type="molecule type" value="Genomic_DNA"/>
</dbReference>
<name>C3KN06_SINFN</name>
<accession>C3KN06</accession>
<keyword evidence="1" id="KW-0614">Plasmid</keyword>
<geneLocation type="plasmid" evidence="2">
    <name>sym pNGR234b</name>
</geneLocation>
<dbReference type="AlphaFoldDB" id="C3KN06"/>
<proteinExistence type="predicted"/>
<protein>
    <recommendedName>
        <fullName evidence="3">Gluconate 2-dehydrogenase gamma chain</fullName>
    </recommendedName>
</protein>
<organism evidence="1 2">
    <name type="scientific">Sinorhizobium fredii (strain NBRC 101917 / NGR234)</name>
    <dbReference type="NCBI Taxonomy" id="394"/>
    <lineage>
        <taxon>Bacteria</taxon>
        <taxon>Pseudomonadati</taxon>
        <taxon>Pseudomonadota</taxon>
        <taxon>Alphaproteobacteria</taxon>
        <taxon>Hyphomicrobiales</taxon>
        <taxon>Rhizobiaceae</taxon>
        <taxon>Sinorhizobium/Ensifer group</taxon>
        <taxon>Sinorhizobium</taxon>
    </lineage>
</organism>
<reference evidence="2" key="1">
    <citation type="journal article" date="2004" name="J. Bacteriol.">
        <title>An evolutionary hot spot: the pNGR234b replicon of Rhizobium sp. strain NGR234.</title>
        <authorList>
            <person name="Streit W.R."/>
            <person name="Schmitz R.A."/>
            <person name="Perret X."/>
            <person name="Staehelin C."/>
            <person name="Deakin W.J."/>
            <person name="Raasch C."/>
            <person name="Liesegang H."/>
            <person name="Broughton W.J."/>
        </authorList>
    </citation>
    <scope>NUCLEOTIDE SEQUENCE [LARGE SCALE GENOMIC DNA]</scope>
    <source>
        <strain evidence="2">NBRC 101917 / NGR234</strain>
    </source>
</reference>
<evidence type="ECO:0000313" key="2">
    <source>
        <dbReference type="Proteomes" id="UP000001054"/>
    </source>
</evidence>
<dbReference type="InterPro" id="IPR027056">
    <property type="entry name" value="Gluconate_2DH_su3"/>
</dbReference>
<dbReference type="OrthoDB" id="8400810at2"/>
<dbReference type="KEGG" id="rhi:NGR_b01120"/>
<reference evidence="1 2" key="2">
    <citation type="journal article" date="2009" name="Appl. Environ. Microbiol.">
        <title>Rhizobium sp. strain NGR234 possesses a remarkable number of secretion systems.</title>
        <authorList>
            <person name="Schmeisser C."/>
            <person name="Liesegang H."/>
            <person name="Krysciak D."/>
            <person name="Bakkou N."/>
            <person name="Le Quere A."/>
            <person name="Wollherr A."/>
            <person name="Heinemeyer I."/>
            <person name="Morgenstern B."/>
            <person name="Pommerening-Roeser A."/>
            <person name="Flores M."/>
            <person name="Palacios R."/>
            <person name="Brenner S."/>
            <person name="Gottschalk G."/>
            <person name="Schmitz R.A."/>
            <person name="Broughton W.J."/>
            <person name="Perret X."/>
            <person name="Strittmatter A.W."/>
            <person name="Streit W.R."/>
        </authorList>
    </citation>
    <scope>NUCLEOTIDE SEQUENCE [LARGE SCALE GENOMIC DNA]</scope>
    <source>
        <strain evidence="2">NBRC 101917 / NGR234</strain>
    </source>
</reference>
<dbReference type="PATRIC" id="fig|394.7.peg.560"/>
<sequence>MTNHSPGNASPPTTGINPDGFMFFNATEARTLDAMTARIMPSEPDGLGAREAGVVTYLDHAVAGYFRDLQSIYRVGLQRLDSYCLAKAGAVFAGLSVSRQDEILRELDAGIDVSAAGADTEGLEGDSVEPILTRFFAIVREHTIQGMFCDPIYGGNRDFVGWKLIGFPGAQWEYTEEQMRPGFDATTIPILSLADLQRSRVFCHD</sequence>